<dbReference type="RefSeq" id="WP_280007837.1">
    <property type="nucleotide sequence ID" value="NZ_JAOCEK010000004.1"/>
</dbReference>
<sequence length="284" mass="31276">MSKLPWFRTYTRMVDDDKLKLLAFEDRWHFVALLCLKGEGLLDKGDAPALLMRKVAVKLGLDVRSLEEVARRLAEVGLIEQATLQPSKWATLQMRSDTDNTAAERKRRQRQRKKDAASEGEEGGHDEVTGASRVTGTDVTRTDTDIDTDKEETVNFSKAVGAADRDTSPPAQPEASKGRGKTATATGTRLSEDWKLPKSWGDWAIAEHTGLTEEEVRRQAAMFADHWRAKAGKDGRKADWGATWRNWIRRATEMPAARRPSMAPAAAAGGKHAGAMAAILGGLQ</sequence>
<evidence type="ECO:0000313" key="2">
    <source>
        <dbReference type="EMBL" id="MDH1334118.1"/>
    </source>
</evidence>
<protein>
    <recommendedName>
        <fullName evidence="4">DUF1376 domain-containing protein</fullName>
    </recommendedName>
</protein>
<comment type="caution">
    <text evidence="2">The sequence shown here is derived from an EMBL/GenBank/DDBJ whole genome shotgun (WGS) entry which is preliminary data.</text>
</comment>
<proteinExistence type="predicted"/>
<dbReference type="Proteomes" id="UP001161065">
    <property type="component" value="Unassembled WGS sequence"/>
</dbReference>
<evidence type="ECO:0000313" key="3">
    <source>
        <dbReference type="Proteomes" id="UP001161065"/>
    </source>
</evidence>
<feature type="region of interest" description="Disordered" evidence="1">
    <location>
        <begin position="90"/>
        <end position="189"/>
    </location>
</feature>
<reference evidence="2" key="1">
    <citation type="submission" date="2022-09" db="EMBL/GenBank/DDBJ databases">
        <title>Intensive care unit water sources are persistently colonized with multi-drug resistant bacteria and are the site of extensive horizontal gene transfer of antibiotic resistance genes.</title>
        <authorList>
            <person name="Diorio-Toth L."/>
        </authorList>
    </citation>
    <scope>NUCLEOTIDE SEQUENCE</scope>
    <source>
        <strain evidence="2">GD03832</strain>
    </source>
</reference>
<evidence type="ECO:0008006" key="4">
    <source>
        <dbReference type="Google" id="ProtNLM"/>
    </source>
</evidence>
<dbReference type="EMBL" id="JAOCEK010000004">
    <property type="protein sequence ID" value="MDH1334118.1"/>
    <property type="molecule type" value="Genomic_DNA"/>
</dbReference>
<accession>A0AA42Q3I5</accession>
<feature type="compositionally biased region" description="Basic and acidic residues" evidence="1">
    <location>
        <begin position="114"/>
        <end position="128"/>
    </location>
</feature>
<evidence type="ECO:0000256" key="1">
    <source>
        <dbReference type="SAM" id="MobiDB-lite"/>
    </source>
</evidence>
<name>A0AA42Q3I5_9BURK</name>
<dbReference type="AlphaFoldDB" id="A0AA42Q3I5"/>
<organism evidence="2 3">
    <name type="scientific">Comamonas thiooxydans</name>
    <dbReference type="NCBI Taxonomy" id="363952"/>
    <lineage>
        <taxon>Bacteria</taxon>
        <taxon>Pseudomonadati</taxon>
        <taxon>Pseudomonadota</taxon>
        <taxon>Betaproteobacteria</taxon>
        <taxon>Burkholderiales</taxon>
        <taxon>Comamonadaceae</taxon>
        <taxon>Comamonas</taxon>
    </lineage>
</organism>
<gene>
    <name evidence="2" type="ORF">N5D63_08175</name>
</gene>